<reference evidence="7 8" key="1">
    <citation type="submission" date="2019-10" db="EMBL/GenBank/DDBJ databases">
        <title>Assembly and Annotation for the nematode Trichostrongylus colubriformis.</title>
        <authorList>
            <person name="Martin J."/>
        </authorList>
    </citation>
    <scope>NUCLEOTIDE SEQUENCE [LARGE SCALE GENOMIC DNA]</scope>
    <source>
        <strain evidence="7">G859</strain>
        <tissue evidence="7">Whole worm</tissue>
    </source>
</reference>
<dbReference type="SMART" id="SM00382">
    <property type="entry name" value="AAA"/>
    <property type="match status" value="1"/>
</dbReference>
<dbReference type="AlphaFoldDB" id="A0AAN8F9X7"/>
<protein>
    <submittedName>
        <fullName evidence="7">ATP-binding cassette sub-family A member 1</fullName>
    </submittedName>
</protein>
<dbReference type="PANTHER" id="PTHR19229:SF36">
    <property type="entry name" value="ATP-BINDING CASSETTE SUB-FAMILY A MEMBER 2"/>
    <property type="match status" value="1"/>
</dbReference>
<keyword evidence="5" id="KW-0472">Membrane</keyword>
<dbReference type="Gene3D" id="3.40.50.300">
    <property type="entry name" value="P-loop containing nucleotide triphosphate hydrolases"/>
    <property type="match status" value="1"/>
</dbReference>
<dbReference type="InterPro" id="IPR026082">
    <property type="entry name" value="ABCA"/>
</dbReference>
<dbReference type="Pfam" id="PF00005">
    <property type="entry name" value="ABC_tran"/>
    <property type="match status" value="1"/>
</dbReference>
<organism evidence="7 8">
    <name type="scientific">Trichostrongylus colubriformis</name>
    <name type="common">Black scour worm</name>
    <dbReference type="NCBI Taxonomy" id="6319"/>
    <lineage>
        <taxon>Eukaryota</taxon>
        <taxon>Metazoa</taxon>
        <taxon>Ecdysozoa</taxon>
        <taxon>Nematoda</taxon>
        <taxon>Chromadorea</taxon>
        <taxon>Rhabditida</taxon>
        <taxon>Rhabditina</taxon>
        <taxon>Rhabditomorpha</taxon>
        <taxon>Strongyloidea</taxon>
        <taxon>Trichostrongylidae</taxon>
        <taxon>Trichostrongylus</taxon>
    </lineage>
</organism>
<dbReference type="GO" id="GO:0016020">
    <property type="term" value="C:membrane"/>
    <property type="evidence" value="ECO:0007669"/>
    <property type="project" value="InterPro"/>
</dbReference>
<keyword evidence="3" id="KW-0547">Nucleotide-binding</keyword>
<gene>
    <name evidence="7" type="ORF">GCK32_011789</name>
</gene>
<sequence>MTSSIRIDDEEEVSFAGLVLRAHKLASLSPPSAFEIAVRNLLFAERSNVRVDWSSLFMSIGYRNTIFTVGMQMVILLVESGVFFVLAFYISKVFPGEHGLASRWFFPVKPYVDKSSTESPATTMLTETENESCDGQREFLDKCCTVLLKEVTKKYNIRGARKYAVRDVTIKFRKNEITALLGENGAGKSTIMKMISGHISPSSGIIMVEGKMIGGSTRVQIGVCPQHNVLFPSLTVFEHLRFYAILKNRNLSQKEVEDASEEMIADLRLEHKRDARASTLSGGMQRRLCIGIAFIAGSKTVILDEPTAGVDPFARRAIWDLILKYKEGHTIIIATHFMDEADILGDRIAILSEGTLRAMDTPLGLKQEYGNGYRLKIAMKSKGDSLEDFLSWLKCYGGEVLLLDSYNKQVELGLPEWKISQVAAMLTDIERRCDAVEFPVQTYSINDSTLEEVFVKLIGKQSSRGMVQTFEDREIT</sequence>
<evidence type="ECO:0000259" key="6">
    <source>
        <dbReference type="PROSITE" id="PS50893"/>
    </source>
</evidence>
<evidence type="ECO:0000256" key="4">
    <source>
        <dbReference type="ARBA" id="ARBA00022840"/>
    </source>
</evidence>
<keyword evidence="2" id="KW-0677">Repeat</keyword>
<dbReference type="Proteomes" id="UP001331761">
    <property type="component" value="Unassembled WGS sequence"/>
</dbReference>
<keyword evidence="4 7" id="KW-0067">ATP-binding</keyword>
<dbReference type="SUPFAM" id="SSF52540">
    <property type="entry name" value="P-loop containing nucleoside triphosphate hydrolases"/>
    <property type="match status" value="1"/>
</dbReference>
<dbReference type="EMBL" id="WIXE01012719">
    <property type="protein sequence ID" value="KAK5975705.1"/>
    <property type="molecule type" value="Genomic_DNA"/>
</dbReference>
<dbReference type="FunFam" id="3.40.50.300:FF:001253">
    <property type="entry name" value="ATP-binding cassette protein subfamily A, member 10"/>
    <property type="match status" value="1"/>
</dbReference>
<keyword evidence="5" id="KW-0812">Transmembrane</keyword>
<dbReference type="GO" id="GO:0005524">
    <property type="term" value="F:ATP binding"/>
    <property type="evidence" value="ECO:0007669"/>
    <property type="project" value="UniProtKB-KW"/>
</dbReference>
<dbReference type="CDD" id="cd03263">
    <property type="entry name" value="ABC_subfamily_A"/>
    <property type="match status" value="1"/>
</dbReference>
<feature type="transmembrane region" description="Helical" evidence="5">
    <location>
        <begin position="66"/>
        <end position="90"/>
    </location>
</feature>
<keyword evidence="8" id="KW-1185">Reference proteome</keyword>
<dbReference type="PROSITE" id="PS00211">
    <property type="entry name" value="ABC_TRANSPORTER_1"/>
    <property type="match status" value="1"/>
</dbReference>
<keyword evidence="5" id="KW-1133">Transmembrane helix</keyword>
<feature type="domain" description="ABC transporter" evidence="6">
    <location>
        <begin position="146"/>
        <end position="378"/>
    </location>
</feature>
<evidence type="ECO:0000256" key="2">
    <source>
        <dbReference type="ARBA" id="ARBA00022737"/>
    </source>
</evidence>
<dbReference type="InterPro" id="IPR017871">
    <property type="entry name" value="ABC_transporter-like_CS"/>
</dbReference>
<dbReference type="GO" id="GO:0005319">
    <property type="term" value="F:lipid transporter activity"/>
    <property type="evidence" value="ECO:0007669"/>
    <property type="project" value="TreeGrafter"/>
</dbReference>
<dbReference type="GO" id="GO:0016887">
    <property type="term" value="F:ATP hydrolysis activity"/>
    <property type="evidence" value="ECO:0007669"/>
    <property type="project" value="InterPro"/>
</dbReference>
<proteinExistence type="predicted"/>
<evidence type="ECO:0000313" key="7">
    <source>
        <dbReference type="EMBL" id="KAK5975705.1"/>
    </source>
</evidence>
<dbReference type="PANTHER" id="PTHR19229">
    <property type="entry name" value="ATP-BINDING CASSETTE TRANSPORTER SUBFAMILY A ABCA"/>
    <property type="match status" value="1"/>
</dbReference>
<dbReference type="InterPro" id="IPR003439">
    <property type="entry name" value="ABC_transporter-like_ATP-bd"/>
</dbReference>
<comment type="caution">
    <text evidence="7">The sequence shown here is derived from an EMBL/GenBank/DDBJ whole genome shotgun (WGS) entry which is preliminary data.</text>
</comment>
<feature type="non-terminal residue" evidence="7">
    <location>
        <position position="476"/>
    </location>
</feature>
<dbReference type="InterPro" id="IPR027417">
    <property type="entry name" value="P-loop_NTPase"/>
</dbReference>
<name>A0AAN8F9X7_TRICO</name>
<evidence type="ECO:0000256" key="5">
    <source>
        <dbReference type="SAM" id="Phobius"/>
    </source>
</evidence>
<evidence type="ECO:0000256" key="3">
    <source>
        <dbReference type="ARBA" id="ARBA00022741"/>
    </source>
</evidence>
<dbReference type="PROSITE" id="PS50893">
    <property type="entry name" value="ABC_TRANSPORTER_2"/>
    <property type="match status" value="1"/>
</dbReference>
<dbReference type="InterPro" id="IPR003593">
    <property type="entry name" value="AAA+_ATPase"/>
</dbReference>
<evidence type="ECO:0000256" key="1">
    <source>
        <dbReference type="ARBA" id="ARBA00022448"/>
    </source>
</evidence>
<accession>A0AAN8F9X7</accession>
<keyword evidence="1" id="KW-0813">Transport</keyword>
<dbReference type="GO" id="GO:0140359">
    <property type="term" value="F:ABC-type transporter activity"/>
    <property type="evidence" value="ECO:0007669"/>
    <property type="project" value="InterPro"/>
</dbReference>
<evidence type="ECO:0000313" key="8">
    <source>
        <dbReference type="Proteomes" id="UP001331761"/>
    </source>
</evidence>